<feature type="domain" description="Gp28/Gp37-like" evidence="1">
    <location>
        <begin position="2"/>
        <end position="60"/>
    </location>
</feature>
<dbReference type="InterPro" id="IPR029432">
    <property type="entry name" value="Gp28/Gp37-like_dom"/>
</dbReference>
<dbReference type="Proteomes" id="UP000183180">
    <property type="component" value="Unassembled WGS sequence"/>
</dbReference>
<dbReference type="AlphaFoldDB" id="A0A1H2EGW4"/>
<gene>
    <name evidence="2" type="ORF">SAMN04488548_13119</name>
</gene>
<dbReference type="Pfam" id="PF14594">
    <property type="entry name" value="Sipho_Gp37"/>
    <property type="match status" value="1"/>
</dbReference>
<accession>A0A1H2EGW4</accession>
<protein>
    <recommendedName>
        <fullName evidence="1">Gp28/Gp37-like domain-containing protein</fullName>
    </recommendedName>
</protein>
<reference evidence="2 3" key="1">
    <citation type="submission" date="2016-10" db="EMBL/GenBank/DDBJ databases">
        <authorList>
            <person name="de Groot N.N."/>
        </authorList>
    </citation>
    <scope>NUCLEOTIDE SEQUENCE [LARGE SCALE GENOMIC DNA]</scope>
    <source>
        <strain evidence="2 3">DSM 44215</strain>
    </source>
</reference>
<dbReference type="EMBL" id="FNLM01000031">
    <property type="protein sequence ID" value="SDT94233.1"/>
    <property type="molecule type" value="Genomic_DNA"/>
</dbReference>
<proteinExistence type="predicted"/>
<evidence type="ECO:0000313" key="2">
    <source>
        <dbReference type="EMBL" id="SDT94233.1"/>
    </source>
</evidence>
<name>A0A1H2EGW4_9ACTN</name>
<organism evidence="2 3">
    <name type="scientific">Gordonia westfalica</name>
    <dbReference type="NCBI Taxonomy" id="158898"/>
    <lineage>
        <taxon>Bacteria</taxon>
        <taxon>Bacillati</taxon>
        <taxon>Actinomycetota</taxon>
        <taxon>Actinomycetes</taxon>
        <taxon>Mycobacteriales</taxon>
        <taxon>Gordoniaceae</taxon>
        <taxon>Gordonia</taxon>
    </lineage>
</organism>
<evidence type="ECO:0000259" key="1">
    <source>
        <dbReference type="Pfam" id="PF14594"/>
    </source>
</evidence>
<sequence length="70" mass="8313">MGQRMLHVTFLTDYENLKWIDVWSNPFLPAIFQFPRIFLLAGPSIWVLKTALLLQLWRINSSIWQIPDDP</sequence>
<evidence type="ECO:0000313" key="3">
    <source>
        <dbReference type="Proteomes" id="UP000183180"/>
    </source>
</evidence>